<dbReference type="GO" id="GO:0005319">
    <property type="term" value="F:lipid transporter activity"/>
    <property type="evidence" value="ECO:0007669"/>
    <property type="project" value="TreeGrafter"/>
</dbReference>
<evidence type="ECO:0000256" key="9">
    <source>
        <dbReference type="SAM" id="Phobius"/>
    </source>
</evidence>
<evidence type="ECO:0000259" key="10">
    <source>
        <dbReference type="PROSITE" id="PS50893"/>
    </source>
</evidence>
<feature type="domain" description="ABC transporter" evidence="10">
    <location>
        <begin position="357"/>
        <end position="584"/>
    </location>
</feature>
<comment type="caution">
    <text evidence="11">The sequence shown here is derived from an EMBL/GenBank/DDBJ whole genome shotgun (WGS) entry which is preliminary data.</text>
</comment>
<dbReference type="GO" id="GO:0016887">
    <property type="term" value="F:ATP hydrolysis activity"/>
    <property type="evidence" value="ECO:0007669"/>
    <property type="project" value="InterPro"/>
</dbReference>
<reference evidence="11" key="1">
    <citation type="journal article" date="2020" name="Cell">
        <title>Large-Scale Comparative Analyses of Tick Genomes Elucidate Their Genetic Diversity and Vector Capacities.</title>
        <authorList>
            <consortium name="Tick Genome and Microbiome Consortium (TIGMIC)"/>
            <person name="Jia N."/>
            <person name="Wang J."/>
            <person name="Shi W."/>
            <person name="Du L."/>
            <person name="Sun Y."/>
            <person name="Zhan W."/>
            <person name="Jiang J.F."/>
            <person name="Wang Q."/>
            <person name="Zhang B."/>
            <person name="Ji P."/>
            <person name="Bell-Sakyi L."/>
            <person name="Cui X.M."/>
            <person name="Yuan T.T."/>
            <person name="Jiang B.G."/>
            <person name="Yang W.F."/>
            <person name="Lam T.T."/>
            <person name="Chang Q.C."/>
            <person name="Ding S.J."/>
            <person name="Wang X.J."/>
            <person name="Zhu J.G."/>
            <person name="Ruan X.D."/>
            <person name="Zhao L."/>
            <person name="Wei J.T."/>
            <person name="Ye R.Z."/>
            <person name="Que T.C."/>
            <person name="Du C.H."/>
            <person name="Zhou Y.H."/>
            <person name="Cheng J.X."/>
            <person name="Dai P.F."/>
            <person name="Guo W.B."/>
            <person name="Han X.H."/>
            <person name="Huang E.J."/>
            <person name="Li L.F."/>
            <person name="Wei W."/>
            <person name="Gao Y.C."/>
            <person name="Liu J.Z."/>
            <person name="Shao H.Z."/>
            <person name="Wang X."/>
            <person name="Wang C.C."/>
            <person name="Yang T.C."/>
            <person name="Huo Q.B."/>
            <person name="Li W."/>
            <person name="Chen H.Y."/>
            <person name="Chen S.E."/>
            <person name="Zhou L.G."/>
            <person name="Ni X.B."/>
            <person name="Tian J.H."/>
            <person name="Sheng Y."/>
            <person name="Liu T."/>
            <person name="Pan Y.S."/>
            <person name="Xia L.Y."/>
            <person name="Li J."/>
            <person name="Zhao F."/>
            <person name="Cao W.C."/>
        </authorList>
    </citation>
    <scope>NUCLEOTIDE SEQUENCE</scope>
    <source>
        <strain evidence="11">Rsan-2018</strain>
    </source>
</reference>
<dbReference type="InterPro" id="IPR026082">
    <property type="entry name" value="ABCA"/>
</dbReference>
<evidence type="ECO:0000256" key="3">
    <source>
        <dbReference type="ARBA" id="ARBA00022448"/>
    </source>
</evidence>
<evidence type="ECO:0000256" key="4">
    <source>
        <dbReference type="ARBA" id="ARBA00022692"/>
    </source>
</evidence>
<keyword evidence="4 9" id="KW-0812">Transmembrane</keyword>
<dbReference type="FunFam" id="3.40.50.300:FF:000335">
    <property type="entry name" value="ATP binding cassette subfamily A member 5"/>
    <property type="match status" value="1"/>
</dbReference>
<comment type="subcellular location">
    <subcellularLocation>
        <location evidence="1">Membrane</location>
        <topology evidence="1">Multi-pass membrane protein</topology>
    </subcellularLocation>
</comment>
<gene>
    <name evidence="11" type="ORF">HPB52_005561</name>
</gene>
<comment type="similarity">
    <text evidence="2">Belongs to the ABC transporter superfamily. ABCA family.</text>
</comment>
<keyword evidence="5" id="KW-0547">Nucleotide-binding</keyword>
<dbReference type="InterPro" id="IPR027417">
    <property type="entry name" value="P-loop_NTPase"/>
</dbReference>
<evidence type="ECO:0000256" key="8">
    <source>
        <dbReference type="ARBA" id="ARBA00023136"/>
    </source>
</evidence>
<dbReference type="PANTHER" id="PTHR19229">
    <property type="entry name" value="ATP-BINDING CASSETTE TRANSPORTER SUBFAMILY A ABCA"/>
    <property type="match status" value="1"/>
</dbReference>
<evidence type="ECO:0000256" key="5">
    <source>
        <dbReference type="ARBA" id="ARBA00022741"/>
    </source>
</evidence>
<feature type="transmembrane region" description="Helical" evidence="9">
    <location>
        <begin position="192"/>
        <end position="220"/>
    </location>
</feature>
<dbReference type="SUPFAM" id="SSF52540">
    <property type="entry name" value="P-loop containing nucleoside triphosphate hydrolases"/>
    <property type="match status" value="1"/>
</dbReference>
<dbReference type="Proteomes" id="UP000821837">
    <property type="component" value="Unassembled WGS sequence"/>
</dbReference>
<keyword evidence="6" id="KW-0067">ATP-binding</keyword>
<dbReference type="InterPro" id="IPR003593">
    <property type="entry name" value="AAA+_ATPase"/>
</dbReference>
<organism evidence="11 12">
    <name type="scientific">Rhipicephalus sanguineus</name>
    <name type="common">Brown dog tick</name>
    <name type="synonym">Ixodes sanguineus</name>
    <dbReference type="NCBI Taxonomy" id="34632"/>
    <lineage>
        <taxon>Eukaryota</taxon>
        <taxon>Metazoa</taxon>
        <taxon>Ecdysozoa</taxon>
        <taxon>Arthropoda</taxon>
        <taxon>Chelicerata</taxon>
        <taxon>Arachnida</taxon>
        <taxon>Acari</taxon>
        <taxon>Parasitiformes</taxon>
        <taxon>Ixodida</taxon>
        <taxon>Ixodoidea</taxon>
        <taxon>Ixodidae</taxon>
        <taxon>Rhipicephalinae</taxon>
        <taxon>Rhipicephalus</taxon>
        <taxon>Rhipicephalus</taxon>
    </lineage>
</organism>
<evidence type="ECO:0000313" key="12">
    <source>
        <dbReference type="Proteomes" id="UP000821837"/>
    </source>
</evidence>
<accession>A0A9D4Q4U8</accession>
<dbReference type="Pfam" id="PF12698">
    <property type="entry name" value="ABC2_membrane_3"/>
    <property type="match status" value="1"/>
</dbReference>
<evidence type="ECO:0000256" key="2">
    <source>
        <dbReference type="ARBA" id="ARBA00008869"/>
    </source>
</evidence>
<sequence length="584" mass="64779">MTCWAVQLRAAGNISGEEVLRHAFPLAKLEEFADEYAMVANLSARINSLGLANNYGVVFKQAERGTLSYTLRFPSWQEFYTRQTMRPGGATIRPPFWLSGILLPMVSRLNMAVARITSSIADGEQQPPVYFQTRRFPSPKGFDSSRSARKITDVSVIYGFIVLAPVAVKRIADEKSVGMKELLRIAGISDAVYWLSAFLSSLMVMSLETVLITSFLTFPIFCEPAILPQSDISLVLFMLMLYAVYCDLFCLLISCVVKTHQGARWSNIQKAGSPYDNVTLTVMFCVVLGYCVLYAVLVWYLDNVWPWQYGIPKEPLFFTKVSYWYPKAPTNLQYQRKDATEASIPRESIGDRNNPGIVLDNVTKVYSKNTVALYRVSLKAYRGDVTVLLGRNGAGKTTLLRLITGLEQASAGSVYVAGHDAALDTDAARRSMGFCPQENVLFLGLTVLEHLQFFARIRGDSWATANNAIEEILVAFNLSDKRDTLASSLSWGTRRKLQLGIAVVGNPQIVVLDEPTAGADPECKGALWDCVLRFHEDKTMLMTTHSMEEADTLGDRIAVLAAGRMRCCGSSLFLRNTYGIVHGA</sequence>
<evidence type="ECO:0000256" key="7">
    <source>
        <dbReference type="ARBA" id="ARBA00022989"/>
    </source>
</evidence>
<dbReference type="Pfam" id="PF00005">
    <property type="entry name" value="ABC_tran"/>
    <property type="match status" value="1"/>
</dbReference>
<dbReference type="Gene3D" id="3.40.50.300">
    <property type="entry name" value="P-loop containing nucleotide triphosphate hydrolases"/>
    <property type="match status" value="1"/>
</dbReference>
<evidence type="ECO:0000256" key="1">
    <source>
        <dbReference type="ARBA" id="ARBA00004141"/>
    </source>
</evidence>
<dbReference type="GO" id="GO:0005524">
    <property type="term" value="F:ATP binding"/>
    <property type="evidence" value="ECO:0007669"/>
    <property type="project" value="UniProtKB-KW"/>
</dbReference>
<dbReference type="InterPro" id="IPR013525">
    <property type="entry name" value="ABC2_TM"/>
</dbReference>
<keyword evidence="8 9" id="KW-0472">Membrane</keyword>
<dbReference type="GO" id="GO:0016020">
    <property type="term" value="C:membrane"/>
    <property type="evidence" value="ECO:0007669"/>
    <property type="project" value="UniProtKB-SubCell"/>
</dbReference>
<reference evidence="11" key="2">
    <citation type="submission" date="2021-09" db="EMBL/GenBank/DDBJ databases">
        <authorList>
            <person name="Jia N."/>
            <person name="Wang J."/>
            <person name="Shi W."/>
            <person name="Du L."/>
            <person name="Sun Y."/>
            <person name="Zhan W."/>
            <person name="Jiang J."/>
            <person name="Wang Q."/>
            <person name="Zhang B."/>
            <person name="Ji P."/>
            <person name="Sakyi L.B."/>
            <person name="Cui X."/>
            <person name="Yuan T."/>
            <person name="Jiang B."/>
            <person name="Yang W."/>
            <person name="Lam T.T.-Y."/>
            <person name="Chang Q."/>
            <person name="Ding S."/>
            <person name="Wang X."/>
            <person name="Zhu J."/>
            <person name="Ruan X."/>
            <person name="Zhao L."/>
            <person name="Wei J."/>
            <person name="Que T."/>
            <person name="Du C."/>
            <person name="Cheng J."/>
            <person name="Dai P."/>
            <person name="Han X."/>
            <person name="Huang E."/>
            <person name="Gao Y."/>
            <person name="Liu J."/>
            <person name="Shao H."/>
            <person name="Ye R."/>
            <person name="Li L."/>
            <person name="Wei W."/>
            <person name="Wang X."/>
            <person name="Wang C."/>
            <person name="Huo Q."/>
            <person name="Li W."/>
            <person name="Guo W."/>
            <person name="Chen H."/>
            <person name="Chen S."/>
            <person name="Zhou L."/>
            <person name="Zhou L."/>
            <person name="Ni X."/>
            <person name="Tian J."/>
            <person name="Zhou Y."/>
            <person name="Sheng Y."/>
            <person name="Liu T."/>
            <person name="Pan Y."/>
            <person name="Xia L."/>
            <person name="Li J."/>
            <person name="Zhao F."/>
            <person name="Cao W."/>
        </authorList>
    </citation>
    <scope>NUCLEOTIDE SEQUENCE</scope>
    <source>
        <strain evidence="11">Rsan-2018</strain>
        <tissue evidence="11">Larvae</tissue>
    </source>
</reference>
<dbReference type="CDD" id="cd03263">
    <property type="entry name" value="ABC_subfamily_A"/>
    <property type="match status" value="1"/>
</dbReference>
<dbReference type="PROSITE" id="PS50893">
    <property type="entry name" value="ABC_TRANSPORTER_2"/>
    <property type="match status" value="1"/>
</dbReference>
<keyword evidence="12" id="KW-1185">Reference proteome</keyword>
<evidence type="ECO:0000313" key="11">
    <source>
        <dbReference type="EMBL" id="KAH7968076.1"/>
    </source>
</evidence>
<keyword evidence="7 9" id="KW-1133">Transmembrane helix</keyword>
<dbReference type="AlphaFoldDB" id="A0A9D4Q4U8"/>
<dbReference type="InterPro" id="IPR003439">
    <property type="entry name" value="ABC_transporter-like_ATP-bd"/>
</dbReference>
<dbReference type="PANTHER" id="PTHR19229:SF250">
    <property type="entry name" value="ABC TRANSPORTER DOMAIN-CONTAINING PROTEIN-RELATED"/>
    <property type="match status" value="1"/>
</dbReference>
<proteinExistence type="inferred from homology"/>
<feature type="transmembrane region" description="Helical" evidence="9">
    <location>
        <begin position="232"/>
        <end position="257"/>
    </location>
</feature>
<protein>
    <recommendedName>
        <fullName evidence="10">ABC transporter domain-containing protein</fullName>
    </recommendedName>
</protein>
<name>A0A9D4Q4U8_RHISA</name>
<evidence type="ECO:0000256" key="6">
    <source>
        <dbReference type="ARBA" id="ARBA00022840"/>
    </source>
</evidence>
<keyword evidence="3" id="KW-0813">Transport</keyword>
<feature type="transmembrane region" description="Helical" evidence="9">
    <location>
        <begin position="278"/>
        <end position="301"/>
    </location>
</feature>
<dbReference type="GO" id="GO:0140359">
    <property type="term" value="F:ABC-type transporter activity"/>
    <property type="evidence" value="ECO:0007669"/>
    <property type="project" value="InterPro"/>
</dbReference>
<dbReference type="SMART" id="SM00382">
    <property type="entry name" value="AAA"/>
    <property type="match status" value="1"/>
</dbReference>
<dbReference type="EMBL" id="JABSTV010001248">
    <property type="protein sequence ID" value="KAH7968076.1"/>
    <property type="molecule type" value="Genomic_DNA"/>
</dbReference>
<dbReference type="VEuPathDB" id="VectorBase:RSAN_032852"/>